<evidence type="ECO:0000256" key="1">
    <source>
        <dbReference type="ARBA" id="ARBA00004651"/>
    </source>
</evidence>
<evidence type="ECO:0000313" key="8">
    <source>
        <dbReference type="Proteomes" id="UP000279994"/>
    </source>
</evidence>
<protein>
    <submittedName>
        <fullName evidence="7">MFS transporter</fullName>
    </submittedName>
</protein>
<feature type="transmembrane region" description="Helical" evidence="5">
    <location>
        <begin position="85"/>
        <end position="101"/>
    </location>
</feature>
<keyword evidence="8" id="KW-1185">Reference proteome</keyword>
<dbReference type="Proteomes" id="UP000279994">
    <property type="component" value="Unassembled WGS sequence"/>
</dbReference>
<evidence type="ECO:0000256" key="4">
    <source>
        <dbReference type="ARBA" id="ARBA00023136"/>
    </source>
</evidence>
<gene>
    <name evidence="7" type="ORF">EFL26_12500</name>
</gene>
<evidence type="ECO:0000256" key="5">
    <source>
        <dbReference type="SAM" id="Phobius"/>
    </source>
</evidence>
<accession>A0A3N0GNK0</accession>
<dbReference type="InterPro" id="IPR036259">
    <property type="entry name" value="MFS_trans_sf"/>
</dbReference>
<feature type="transmembrane region" description="Helical" evidence="5">
    <location>
        <begin position="17"/>
        <end position="35"/>
    </location>
</feature>
<feature type="transmembrane region" description="Helical" evidence="5">
    <location>
        <begin position="177"/>
        <end position="199"/>
    </location>
</feature>
<dbReference type="InterPro" id="IPR020846">
    <property type="entry name" value="MFS_dom"/>
</dbReference>
<dbReference type="PANTHER" id="PTHR23523">
    <property type="match status" value="1"/>
</dbReference>
<feature type="transmembrane region" description="Helical" evidence="5">
    <location>
        <begin position="343"/>
        <end position="363"/>
    </location>
</feature>
<dbReference type="PROSITE" id="PS50850">
    <property type="entry name" value="MFS"/>
    <property type="match status" value="1"/>
</dbReference>
<proteinExistence type="predicted"/>
<dbReference type="EMBL" id="RJSF01000040">
    <property type="protein sequence ID" value="RNM13786.1"/>
    <property type="molecule type" value="Genomic_DNA"/>
</dbReference>
<feature type="transmembrane region" description="Helical" evidence="5">
    <location>
        <begin position="139"/>
        <end position="165"/>
    </location>
</feature>
<evidence type="ECO:0000256" key="2">
    <source>
        <dbReference type="ARBA" id="ARBA00022692"/>
    </source>
</evidence>
<dbReference type="GO" id="GO:0022857">
    <property type="term" value="F:transmembrane transporter activity"/>
    <property type="evidence" value="ECO:0007669"/>
    <property type="project" value="InterPro"/>
</dbReference>
<keyword evidence="2 5" id="KW-0812">Transmembrane</keyword>
<feature type="transmembrane region" description="Helical" evidence="5">
    <location>
        <begin position="220"/>
        <end position="243"/>
    </location>
</feature>
<comment type="caution">
    <text evidence="7">The sequence shown here is derived from an EMBL/GenBank/DDBJ whole genome shotgun (WGS) entry which is preliminary data.</text>
</comment>
<dbReference type="Pfam" id="PF07690">
    <property type="entry name" value="MFS_1"/>
    <property type="match status" value="1"/>
</dbReference>
<dbReference type="InterPro" id="IPR052524">
    <property type="entry name" value="MFS_Cyanate_Porter"/>
</dbReference>
<reference evidence="7 8" key="1">
    <citation type="submission" date="2018-11" db="EMBL/GenBank/DDBJ databases">
        <authorList>
            <person name="Li F."/>
        </authorList>
    </citation>
    <scope>NUCLEOTIDE SEQUENCE [LARGE SCALE GENOMIC DNA]</scope>
    <source>
        <strain evidence="7 8">Gsoil 818</strain>
    </source>
</reference>
<dbReference type="SUPFAM" id="SSF103473">
    <property type="entry name" value="MFS general substrate transporter"/>
    <property type="match status" value="1"/>
</dbReference>
<feature type="transmembrane region" description="Helical" evidence="5">
    <location>
        <begin position="55"/>
        <end position="73"/>
    </location>
</feature>
<evidence type="ECO:0000313" key="7">
    <source>
        <dbReference type="EMBL" id="RNM13786.1"/>
    </source>
</evidence>
<dbReference type="AlphaFoldDB" id="A0A3N0GNK0"/>
<sequence length="414" mass="43638">MDRPVHAGDQETRFQRVLVVVGIATLAFNLRPAAVSVGPVLDEVRGGLGLNGTETGLLTSLPVLSFAVFGALAPRFARRIGMHRATLVALLALVAGLWLRSRMDAGVPFLLLSFVSLSGMAVANVLLPSLVKLHFPDRVGLLTSVYSTFLALGLTSASILTVPIAEHGSGAGLDWRLGLVVWAGTAVVAVLPWLALVRHDQRQEVQPQRHGLADVARTRIGWVMAVFFGLQSLQAYVIFGWVAKVYRDAGFSASTAGLLLGVATGISIPLSFVIPSLTARLADPRVLLTAIMGCYPVGYLGLLIAPVGGAWVWAVALGIGTTTFPFILTLIGLRARTPAGTAALSGFTQSVGYLISVIGPFGVGVLHDATRGWTVPLWALLAVCVPQYLVGLAASRPAYLEDQLTARPATEKTA</sequence>
<feature type="transmembrane region" description="Helical" evidence="5">
    <location>
        <begin position="249"/>
        <end position="274"/>
    </location>
</feature>
<dbReference type="Gene3D" id="1.20.1250.20">
    <property type="entry name" value="MFS general substrate transporter like domains"/>
    <property type="match status" value="2"/>
</dbReference>
<name>A0A3N0GNK0_9ACTN</name>
<dbReference type="GO" id="GO:0005886">
    <property type="term" value="C:plasma membrane"/>
    <property type="evidence" value="ECO:0007669"/>
    <property type="project" value="UniProtKB-SubCell"/>
</dbReference>
<feature type="transmembrane region" description="Helical" evidence="5">
    <location>
        <begin position="375"/>
        <end position="394"/>
    </location>
</feature>
<feature type="domain" description="Major facilitator superfamily (MFS) profile" evidence="6">
    <location>
        <begin position="17"/>
        <end position="399"/>
    </location>
</feature>
<feature type="transmembrane region" description="Helical" evidence="5">
    <location>
        <begin position="286"/>
        <end position="305"/>
    </location>
</feature>
<keyword evidence="4 5" id="KW-0472">Membrane</keyword>
<keyword evidence="3 5" id="KW-1133">Transmembrane helix</keyword>
<evidence type="ECO:0000259" key="6">
    <source>
        <dbReference type="PROSITE" id="PS50850"/>
    </source>
</evidence>
<comment type="subcellular location">
    <subcellularLocation>
        <location evidence="1">Cell membrane</location>
        <topology evidence="1">Multi-pass membrane protein</topology>
    </subcellularLocation>
</comment>
<dbReference type="CDD" id="cd17339">
    <property type="entry name" value="MFS_NIMT_CynX_like"/>
    <property type="match status" value="1"/>
</dbReference>
<organism evidence="7 8">
    <name type="scientific">Nocardioides pocheonensis</name>
    <dbReference type="NCBI Taxonomy" id="661485"/>
    <lineage>
        <taxon>Bacteria</taxon>
        <taxon>Bacillati</taxon>
        <taxon>Actinomycetota</taxon>
        <taxon>Actinomycetes</taxon>
        <taxon>Propionibacteriales</taxon>
        <taxon>Nocardioidaceae</taxon>
        <taxon>Nocardioides</taxon>
    </lineage>
</organism>
<dbReference type="OrthoDB" id="5317164at2"/>
<feature type="transmembrane region" description="Helical" evidence="5">
    <location>
        <begin position="107"/>
        <end position="127"/>
    </location>
</feature>
<evidence type="ECO:0000256" key="3">
    <source>
        <dbReference type="ARBA" id="ARBA00022989"/>
    </source>
</evidence>
<dbReference type="PANTHER" id="PTHR23523:SF2">
    <property type="entry name" value="2-NITROIMIDAZOLE TRANSPORTER"/>
    <property type="match status" value="1"/>
</dbReference>
<feature type="transmembrane region" description="Helical" evidence="5">
    <location>
        <begin position="311"/>
        <end position="331"/>
    </location>
</feature>
<dbReference type="InterPro" id="IPR011701">
    <property type="entry name" value="MFS"/>
</dbReference>